<organism evidence="2 3">
    <name type="scientific">Streptomyces brasiliscabiei</name>
    <dbReference type="NCBI Taxonomy" id="2736302"/>
    <lineage>
        <taxon>Bacteria</taxon>
        <taxon>Bacillati</taxon>
        <taxon>Actinomycetota</taxon>
        <taxon>Actinomycetes</taxon>
        <taxon>Kitasatosporales</taxon>
        <taxon>Streptomycetaceae</taxon>
        <taxon>Streptomyces</taxon>
    </lineage>
</organism>
<dbReference type="RefSeq" id="WP_336558681.1">
    <property type="nucleotide sequence ID" value="NZ_JBBAYL010000029.1"/>
</dbReference>
<dbReference type="Proteomes" id="UP001365781">
    <property type="component" value="Unassembled WGS sequence"/>
</dbReference>
<dbReference type="EMBL" id="JBBAYM010000030">
    <property type="protein sequence ID" value="MEI5614639.1"/>
    <property type="molecule type" value="Genomic_DNA"/>
</dbReference>
<evidence type="ECO:0000256" key="1">
    <source>
        <dbReference type="SAM" id="MobiDB-lite"/>
    </source>
</evidence>
<reference evidence="2 3" key="1">
    <citation type="submission" date="2024-03" db="EMBL/GenBank/DDBJ databases">
        <title>First Report of Pectobacterium brasiliscabiei causing potato scab in china.</title>
        <authorList>
            <person name="Handique U."/>
        </authorList>
    </citation>
    <scope>NUCLEOTIDE SEQUENCE [LARGE SCALE GENOMIC DNA]</scope>
    <source>
        <strain evidence="2 3">ZRIMU1503</strain>
    </source>
</reference>
<accession>A0ABU8GN61</accession>
<comment type="caution">
    <text evidence="2">The sequence shown here is derived from an EMBL/GenBank/DDBJ whole genome shotgun (WGS) entry which is preliminary data.</text>
</comment>
<gene>
    <name evidence="2" type="ORF">WB403_36465</name>
</gene>
<protein>
    <submittedName>
        <fullName evidence="2">Uncharacterized protein</fullName>
    </submittedName>
</protein>
<sequence length="87" mass="9789">MKTPHFVDVLRRRRVLSYADSVRPWTSRAPLPGPPTAAPRPRTAAPRSPAELAVLRRYLHLDAPQILPAQGLDQAVHHARFDPATRR</sequence>
<name>A0ABU8GN61_9ACTN</name>
<evidence type="ECO:0000313" key="3">
    <source>
        <dbReference type="Proteomes" id="UP001365781"/>
    </source>
</evidence>
<proteinExistence type="predicted"/>
<feature type="region of interest" description="Disordered" evidence="1">
    <location>
        <begin position="24"/>
        <end position="48"/>
    </location>
</feature>
<evidence type="ECO:0000313" key="2">
    <source>
        <dbReference type="EMBL" id="MEI5614639.1"/>
    </source>
</evidence>
<feature type="compositionally biased region" description="Low complexity" evidence="1">
    <location>
        <begin position="39"/>
        <end position="48"/>
    </location>
</feature>
<keyword evidence="3" id="KW-1185">Reference proteome</keyword>